<dbReference type="InterPro" id="IPR013101">
    <property type="entry name" value="LRR_PRU1-like"/>
</dbReference>
<gene>
    <name evidence="2" type="ORF">O6P43_026637</name>
</gene>
<dbReference type="InterPro" id="IPR001810">
    <property type="entry name" value="F-box_dom"/>
</dbReference>
<dbReference type="PROSITE" id="PS50181">
    <property type="entry name" value="FBOX"/>
    <property type="match status" value="1"/>
</dbReference>
<feature type="domain" description="F-box" evidence="1">
    <location>
        <begin position="2"/>
        <end position="38"/>
    </location>
</feature>
<dbReference type="KEGG" id="qsa:O6P43_026637"/>
<dbReference type="Pfam" id="PF07723">
    <property type="entry name" value="LRR_2"/>
    <property type="match status" value="1"/>
</dbReference>
<dbReference type="SUPFAM" id="SSF81383">
    <property type="entry name" value="F-box domain"/>
    <property type="match status" value="1"/>
</dbReference>
<dbReference type="PANTHER" id="PTHR31293">
    <property type="entry name" value="RNI-LIKE SUPERFAMILY PROTEIN"/>
    <property type="match status" value="1"/>
</dbReference>
<accession>A0AAD7L3Y8</accession>
<dbReference type="InterPro" id="IPR032675">
    <property type="entry name" value="LRR_dom_sf"/>
</dbReference>
<comment type="caution">
    <text evidence="2">The sequence shown here is derived from an EMBL/GenBank/DDBJ whole genome shotgun (WGS) entry which is preliminary data.</text>
</comment>
<dbReference type="Pfam" id="PF00646">
    <property type="entry name" value="F-box"/>
    <property type="match status" value="1"/>
</dbReference>
<dbReference type="PANTHER" id="PTHR31293:SF12">
    <property type="entry name" value="RNI-LIKE SUPERFAMILY PROTEIN"/>
    <property type="match status" value="1"/>
</dbReference>
<dbReference type="SMART" id="SM00256">
    <property type="entry name" value="FBOX"/>
    <property type="match status" value="1"/>
</dbReference>
<name>A0AAD7L3Y8_QUISA</name>
<keyword evidence="3" id="KW-1185">Reference proteome</keyword>
<dbReference type="Proteomes" id="UP001163823">
    <property type="component" value="Chromosome 11"/>
</dbReference>
<dbReference type="InterPro" id="IPR036047">
    <property type="entry name" value="F-box-like_dom_sf"/>
</dbReference>
<dbReference type="SUPFAM" id="SSF52047">
    <property type="entry name" value="RNI-like"/>
    <property type="match status" value="1"/>
</dbReference>
<dbReference type="AlphaFoldDB" id="A0AAD7L3Y8"/>
<organism evidence="2 3">
    <name type="scientific">Quillaja saponaria</name>
    <name type="common">Soap bark tree</name>
    <dbReference type="NCBI Taxonomy" id="32244"/>
    <lineage>
        <taxon>Eukaryota</taxon>
        <taxon>Viridiplantae</taxon>
        <taxon>Streptophyta</taxon>
        <taxon>Embryophyta</taxon>
        <taxon>Tracheophyta</taxon>
        <taxon>Spermatophyta</taxon>
        <taxon>Magnoliopsida</taxon>
        <taxon>eudicotyledons</taxon>
        <taxon>Gunneridae</taxon>
        <taxon>Pentapetalae</taxon>
        <taxon>rosids</taxon>
        <taxon>fabids</taxon>
        <taxon>Fabales</taxon>
        <taxon>Quillajaceae</taxon>
        <taxon>Quillaja</taxon>
    </lineage>
</organism>
<protein>
    <submittedName>
        <fullName evidence="2">F-box protein family</fullName>
    </submittedName>
</protein>
<dbReference type="InterPro" id="IPR055294">
    <property type="entry name" value="FBL60-like"/>
</dbReference>
<proteinExistence type="predicted"/>
<dbReference type="InterPro" id="IPR053781">
    <property type="entry name" value="F-box_AtFBL13-like"/>
</dbReference>
<evidence type="ECO:0000259" key="1">
    <source>
        <dbReference type="PROSITE" id="PS50181"/>
    </source>
</evidence>
<dbReference type="EMBL" id="JARAOO010000011">
    <property type="protein sequence ID" value="KAJ7950446.1"/>
    <property type="molecule type" value="Genomic_DNA"/>
</dbReference>
<reference evidence="2" key="1">
    <citation type="journal article" date="2023" name="Science">
        <title>Elucidation of the pathway for biosynthesis of saponin adjuvants from the soapbark tree.</title>
        <authorList>
            <person name="Reed J."/>
            <person name="Orme A."/>
            <person name="El-Demerdash A."/>
            <person name="Owen C."/>
            <person name="Martin L.B.B."/>
            <person name="Misra R.C."/>
            <person name="Kikuchi S."/>
            <person name="Rejzek M."/>
            <person name="Martin A.C."/>
            <person name="Harkess A."/>
            <person name="Leebens-Mack J."/>
            <person name="Louveau T."/>
            <person name="Stephenson M.J."/>
            <person name="Osbourn A."/>
        </authorList>
    </citation>
    <scope>NUCLEOTIDE SEQUENCE</scope>
    <source>
        <strain evidence="2">S10</strain>
    </source>
</reference>
<dbReference type="Gene3D" id="1.20.1280.50">
    <property type="match status" value="1"/>
</dbReference>
<dbReference type="CDD" id="cd22160">
    <property type="entry name" value="F-box_AtFBL13-like"/>
    <property type="match status" value="1"/>
</dbReference>
<sequence>MVDRISNLPDHILCHVLSFLPTKQVVATSILSNRWRLLWTWITSFDFDDGEQKNHGRKDGEDHMSFAQFVSRVLLSCNSQPIKKFHVKCCSLNSNSVDINMWVSTAVARKVEQLELSVCFDNNFALAHSLFTCKTLVVLKLSGELRGFINLNVTSPVDFISLKTLHLEAVCFANQHSFRMFFSDFQVLEDLVIKELDFMDDEFTDFDINLPSLVKADINFDLVDEEWRDLLIKAIRNAAYLSLSGIITTRQDLGFDDDFPTFTKLIHLALTFECCGWNVIGSFLQKSPKLQVLGH</sequence>
<evidence type="ECO:0000313" key="3">
    <source>
        <dbReference type="Proteomes" id="UP001163823"/>
    </source>
</evidence>
<evidence type="ECO:0000313" key="2">
    <source>
        <dbReference type="EMBL" id="KAJ7950446.1"/>
    </source>
</evidence>
<dbReference type="Gene3D" id="3.80.10.10">
    <property type="entry name" value="Ribonuclease Inhibitor"/>
    <property type="match status" value="1"/>
</dbReference>